<evidence type="ECO:0000259" key="1">
    <source>
        <dbReference type="Pfam" id="PF13588"/>
    </source>
</evidence>
<name>A0A934MF82_9HYPH</name>
<dbReference type="Proteomes" id="UP000609531">
    <property type="component" value="Unassembled WGS sequence"/>
</dbReference>
<evidence type="ECO:0000313" key="2">
    <source>
        <dbReference type="EMBL" id="MBJ3774655.1"/>
    </source>
</evidence>
<accession>A0A934MF82</accession>
<proteinExistence type="predicted"/>
<dbReference type="RefSeq" id="WP_198880520.1">
    <property type="nucleotide sequence ID" value="NZ_JAEKJA010000001.1"/>
</dbReference>
<dbReference type="Pfam" id="PF13588">
    <property type="entry name" value="HSDR_N_2"/>
    <property type="match status" value="1"/>
</dbReference>
<sequence>MSFEDEIRIISERVNHQADVMATEEAVKTAVVLPFLNALGYDVFNPREVVPEFTADAVGKKGEKVDYAIKHDGEVKILIECKPITTDLGTAHLAQLFRYFTVTAAKFAILTNGRYFHFHTDIEEPNKLDARPFLVFDLSDPQPVLLAELRKFQKADFDVAGIVASAERLKYTSAIKHEINRLMDEPTDDFVRSLCAPLHDGHFTKAVRERFTPLVRGAFRELLREAVQARLSSALASTTAEPEDEARPVSVPEDEIVTTQEELEGFMIVKAIVREVIEVRRVSMRDQKSYCGVLVDDNNRKPLTRLHFNGRTKAIGLFDGDKEERVKIESLDHIYDHAQRLRATAARYVDAAAPAAMTAE</sequence>
<dbReference type="PIRSF" id="PIRSF035009">
    <property type="entry name" value="UCP035009_HSDR_N"/>
    <property type="match status" value="1"/>
</dbReference>
<keyword evidence="3" id="KW-1185">Reference proteome</keyword>
<gene>
    <name evidence="2" type="ORF">JCR33_03100</name>
</gene>
<organism evidence="2 3">
    <name type="scientific">Acuticoccus mangrovi</name>
    <dbReference type="NCBI Taxonomy" id="2796142"/>
    <lineage>
        <taxon>Bacteria</taxon>
        <taxon>Pseudomonadati</taxon>
        <taxon>Pseudomonadota</taxon>
        <taxon>Alphaproteobacteria</taxon>
        <taxon>Hyphomicrobiales</taxon>
        <taxon>Amorphaceae</taxon>
        <taxon>Acuticoccus</taxon>
    </lineage>
</organism>
<dbReference type="AlphaFoldDB" id="A0A934MF82"/>
<reference evidence="2" key="1">
    <citation type="submission" date="2020-12" db="EMBL/GenBank/DDBJ databases">
        <title>Bacterial taxonomy.</title>
        <authorList>
            <person name="Pan X."/>
        </authorList>
    </citation>
    <scope>NUCLEOTIDE SEQUENCE</scope>
    <source>
        <strain evidence="2">B2012</strain>
    </source>
</reference>
<comment type="caution">
    <text evidence="2">The sequence shown here is derived from an EMBL/GenBank/DDBJ whole genome shotgun (WGS) entry which is preliminary data.</text>
</comment>
<dbReference type="InterPro" id="IPR017035">
    <property type="entry name" value="UCP035009_HsdR_All3000-type"/>
</dbReference>
<dbReference type="InterPro" id="IPR029464">
    <property type="entry name" value="HSDR_N"/>
</dbReference>
<protein>
    <submittedName>
        <fullName evidence="2">Type I restriction enzyme HsdR N-terminal domain-containing protein</fullName>
    </submittedName>
</protein>
<feature type="domain" description="Type I restriction enzyme R protein N-terminal" evidence="1">
    <location>
        <begin position="24"/>
        <end position="119"/>
    </location>
</feature>
<dbReference type="EMBL" id="JAEKJA010000001">
    <property type="protein sequence ID" value="MBJ3774655.1"/>
    <property type="molecule type" value="Genomic_DNA"/>
</dbReference>
<evidence type="ECO:0000313" key="3">
    <source>
        <dbReference type="Proteomes" id="UP000609531"/>
    </source>
</evidence>